<keyword evidence="11 13" id="KW-0411">Iron-sulfur</keyword>
<feature type="binding site" evidence="13">
    <location>
        <position position="281"/>
    </location>
    <ligand>
        <name>[3Fe-4S] cluster</name>
        <dbReference type="ChEBI" id="CHEBI:21137"/>
    </ligand>
</feature>
<evidence type="ECO:0000256" key="3">
    <source>
        <dbReference type="ARBA" id="ARBA00004196"/>
    </source>
</evidence>
<dbReference type="GO" id="GO:0009061">
    <property type="term" value="P:anaerobic respiration"/>
    <property type="evidence" value="ECO:0007669"/>
    <property type="project" value="TreeGrafter"/>
</dbReference>
<dbReference type="InterPro" id="IPR037148">
    <property type="entry name" value="NiFe-Hase_small_C_sf"/>
</dbReference>
<evidence type="ECO:0000256" key="5">
    <source>
        <dbReference type="ARBA" id="ARBA00011771"/>
    </source>
</evidence>
<evidence type="ECO:0008006" key="18">
    <source>
        <dbReference type="Google" id="ProtNLM"/>
    </source>
</evidence>
<feature type="binding site" evidence="13">
    <location>
        <position position="154"/>
    </location>
    <ligand>
        <name>[4Fe-4S] cluster</name>
        <dbReference type="ChEBI" id="CHEBI:49883"/>
        <label>1</label>
    </ligand>
</feature>
<dbReference type="InterPro" id="IPR019546">
    <property type="entry name" value="TAT_signal_bac_arc"/>
</dbReference>
<comment type="subunit">
    <text evidence="5">Heterodimer of a large and a small subunit.</text>
</comment>
<evidence type="ECO:0000256" key="2">
    <source>
        <dbReference type="ARBA" id="ARBA00001966"/>
    </source>
</evidence>
<dbReference type="InterPro" id="IPR001821">
    <property type="entry name" value="NiFe_hydrogenase_ssu"/>
</dbReference>
<feature type="binding site" evidence="13">
    <location>
        <position position="231"/>
    </location>
    <ligand>
        <name>[4Fe-4S] cluster</name>
        <dbReference type="ChEBI" id="CHEBI:49883"/>
        <label>2</label>
    </ligand>
</feature>
<sequence length="298" mass="31952">MKMSRRDFLKWCTASAVALGITSVDLNKLEEIVLAAETAPNIIWLQGSGCSGCSISMLNAVENTTIDNFLINKVNMKYHHNLMAAAGALAISALDLAVLENKGNFILVIEGAIPTYNNGTHCILTERNGQPWTMLSAVKELAANAKYVIAAGTCSAYGGVPKAGINITGIKTVKEVAYGMTMNPIINLPGCPVHPLTLTKTIIDLYLYGMPKIDSEGRPTEFYSSSVHQKCPRRGTSSASVLGAPGCYKNCGCKGPQTNNNCPSRKWNNGVNWCIDGGHQCIGCGGKDFPQTPIYKFL</sequence>
<evidence type="ECO:0000259" key="15">
    <source>
        <dbReference type="Pfam" id="PF14720"/>
    </source>
</evidence>
<dbReference type="GO" id="GO:0016020">
    <property type="term" value="C:membrane"/>
    <property type="evidence" value="ECO:0007669"/>
    <property type="project" value="TreeGrafter"/>
</dbReference>
<dbReference type="RefSeq" id="WP_035381692.1">
    <property type="nucleotide sequence ID" value="NZ_AZQP01000074.1"/>
</dbReference>
<comment type="cofactor">
    <cofactor evidence="1">
        <name>[3Fe-4S] cluster</name>
        <dbReference type="ChEBI" id="CHEBI:21137"/>
    </cofactor>
</comment>
<comment type="caution">
    <text evidence="16">The sequence shown here is derived from an EMBL/GenBank/DDBJ whole genome shotgun (WGS) entry which is preliminary data.</text>
</comment>
<keyword evidence="10 13" id="KW-0408">Iron</keyword>
<keyword evidence="17" id="KW-1185">Reference proteome</keyword>
<feature type="binding site" evidence="13">
    <location>
        <position position="228"/>
    </location>
    <ligand>
        <name>[4Fe-4S] cluster</name>
        <dbReference type="ChEBI" id="CHEBI:49883"/>
        <label>2</label>
    </ligand>
</feature>
<feature type="binding site" evidence="13">
    <location>
        <position position="247"/>
    </location>
    <ligand>
        <name>[4Fe-4S] cluster</name>
        <dbReference type="ChEBI" id="CHEBI:49883"/>
        <label>2</label>
    </ligand>
</feature>
<dbReference type="PRINTS" id="PR00614">
    <property type="entry name" value="NIHGNASESMLL"/>
</dbReference>
<dbReference type="GO" id="GO:0009055">
    <property type="term" value="F:electron transfer activity"/>
    <property type="evidence" value="ECO:0007669"/>
    <property type="project" value="TreeGrafter"/>
</dbReference>
<keyword evidence="6 13" id="KW-0004">4Fe-4S</keyword>
<dbReference type="AlphaFoldDB" id="A0A017RR94"/>
<proteinExistence type="inferred from homology"/>
<feature type="binding site" evidence="13">
    <location>
        <position position="262"/>
    </location>
    <ligand>
        <name>[3Fe-4S] cluster</name>
        <dbReference type="ChEBI" id="CHEBI:21137"/>
    </ligand>
</feature>
<evidence type="ECO:0000256" key="9">
    <source>
        <dbReference type="ARBA" id="ARBA00023002"/>
    </source>
</evidence>
<keyword evidence="12 13" id="KW-0003">3Fe-4S</keyword>
<evidence type="ECO:0000256" key="12">
    <source>
        <dbReference type="ARBA" id="ARBA00023291"/>
    </source>
</evidence>
<feature type="binding site" evidence="13">
    <location>
        <position position="53"/>
    </location>
    <ligand>
        <name>[4Fe-4S] cluster</name>
        <dbReference type="ChEBI" id="CHEBI:49883"/>
        <label>1</label>
    </ligand>
</feature>
<dbReference type="GO" id="GO:0051539">
    <property type="term" value="F:4 iron, 4 sulfur cluster binding"/>
    <property type="evidence" value="ECO:0007669"/>
    <property type="project" value="UniProtKB-KW"/>
</dbReference>
<dbReference type="GO" id="GO:0051538">
    <property type="term" value="F:3 iron, 4 sulfur cluster binding"/>
    <property type="evidence" value="ECO:0007669"/>
    <property type="project" value="UniProtKB-KW"/>
</dbReference>
<feature type="binding site" evidence="13">
    <location>
        <position position="284"/>
    </location>
    <ligand>
        <name>[3Fe-4S] cluster</name>
        <dbReference type="ChEBI" id="CHEBI:21137"/>
    </ligand>
</feature>
<dbReference type="NCBIfam" id="TIGR01409">
    <property type="entry name" value="TAT_signal_seq"/>
    <property type="match status" value="1"/>
</dbReference>
<protein>
    <recommendedName>
        <fullName evidence="18">[NiFe] hydrogenase small subunit HydA</fullName>
    </recommendedName>
</protein>
<accession>A0A017RR94</accession>
<dbReference type="PANTHER" id="PTHR30013">
    <property type="entry name" value="NIFE / NIFESE HYDROGENASE SMALL SUBUNIT FAMILY MEMBER"/>
    <property type="match status" value="1"/>
</dbReference>
<evidence type="ECO:0000256" key="10">
    <source>
        <dbReference type="ARBA" id="ARBA00023004"/>
    </source>
</evidence>
<dbReference type="InterPro" id="IPR006311">
    <property type="entry name" value="TAT_signal"/>
</dbReference>
<dbReference type="InterPro" id="IPR037024">
    <property type="entry name" value="NiFe_Hase_small_N_sf"/>
</dbReference>
<dbReference type="EMBL" id="AZQP01000074">
    <property type="protein sequence ID" value="EYE87288.1"/>
    <property type="molecule type" value="Genomic_DNA"/>
</dbReference>
<dbReference type="Pfam" id="PF14720">
    <property type="entry name" value="NiFe_hyd_SSU_C"/>
    <property type="match status" value="1"/>
</dbReference>
<dbReference type="Proteomes" id="UP000019681">
    <property type="component" value="Unassembled WGS sequence"/>
</dbReference>
<feature type="binding site" evidence="13">
    <location>
        <position position="253"/>
    </location>
    <ligand>
        <name>[4Fe-4S] cluster</name>
        <dbReference type="ChEBI" id="CHEBI:49883"/>
        <label>2</label>
    </ligand>
</feature>
<keyword evidence="7 13" id="KW-0479">Metal-binding</keyword>
<dbReference type="InterPro" id="IPR027394">
    <property type="entry name" value="Cytochrome-c3_hydrogenase_C"/>
</dbReference>
<feature type="domain" description="NADH:ubiquinone oxidoreductase-like 20kDa subunit" evidence="14">
    <location>
        <begin position="50"/>
        <end position="204"/>
    </location>
</feature>
<evidence type="ECO:0000313" key="17">
    <source>
        <dbReference type="Proteomes" id="UP000019681"/>
    </source>
</evidence>
<reference evidence="16 17" key="1">
    <citation type="journal article" date="2014" name="Genome Announc.">
        <title>Draft Genome Sequence of Fervidicella metallireducens Strain AeBT, an Iron-Reducing Thermoanaerobe from the Great Artesian Basin.</title>
        <authorList>
            <person name="Patel B.K."/>
        </authorList>
    </citation>
    <scope>NUCLEOTIDE SEQUENCE [LARGE SCALE GENOMIC DNA]</scope>
    <source>
        <strain evidence="16 17">AeB</strain>
    </source>
</reference>
<evidence type="ECO:0000256" key="4">
    <source>
        <dbReference type="ARBA" id="ARBA00006605"/>
    </source>
</evidence>
<gene>
    <name evidence="16" type="ORF">Q428_14135</name>
</gene>
<dbReference type="GO" id="GO:0044569">
    <property type="term" value="C:[Ni-Fe] hydrogenase complex"/>
    <property type="evidence" value="ECO:0007669"/>
    <property type="project" value="TreeGrafter"/>
</dbReference>
<evidence type="ECO:0000259" key="14">
    <source>
        <dbReference type="Pfam" id="PF01058"/>
    </source>
</evidence>
<feature type="domain" description="Cytochrome-c3 hydrogenase C-terminal" evidence="15">
    <location>
        <begin position="223"/>
        <end position="291"/>
    </location>
</feature>
<evidence type="ECO:0000256" key="1">
    <source>
        <dbReference type="ARBA" id="ARBA00001927"/>
    </source>
</evidence>
<evidence type="ECO:0000256" key="13">
    <source>
        <dbReference type="PIRSR" id="PIRSR000310-1"/>
    </source>
</evidence>
<dbReference type="Gene3D" id="3.40.50.700">
    <property type="entry name" value="NADH:ubiquinone oxidoreductase-like, 20kDa subunit"/>
    <property type="match status" value="1"/>
</dbReference>
<dbReference type="STRING" id="1403537.Q428_14135"/>
<evidence type="ECO:0000256" key="6">
    <source>
        <dbReference type="ARBA" id="ARBA00022485"/>
    </source>
</evidence>
<dbReference type="GO" id="GO:0046872">
    <property type="term" value="F:metal ion binding"/>
    <property type="evidence" value="ECO:0007669"/>
    <property type="project" value="UniProtKB-KW"/>
</dbReference>
<dbReference type="PANTHER" id="PTHR30013:SF7">
    <property type="entry name" value="HYDROGENASE-2 SMALL CHAIN"/>
    <property type="match status" value="1"/>
</dbReference>
<dbReference type="InterPro" id="IPR006137">
    <property type="entry name" value="NADH_UbQ_OxRdtase-like_20kDa"/>
</dbReference>
<dbReference type="Gene3D" id="4.10.480.10">
    <property type="entry name" value="Cytochrome-c3 hydrogenase, C-terminal domain"/>
    <property type="match status" value="1"/>
</dbReference>
<keyword evidence="9" id="KW-0560">Oxidoreductase</keyword>
<feature type="binding site" evidence="13">
    <location>
        <position position="191"/>
    </location>
    <ligand>
        <name>[4Fe-4S] cluster</name>
        <dbReference type="ChEBI" id="CHEBI:49883"/>
        <label>1</label>
    </ligand>
</feature>
<comment type="cofactor">
    <cofactor evidence="2">
        <name>[4Fe-4S] cluster</name>
        <dbReference type="ChEBI" id="CHEBI:49883"/>
    </cofactor>
</comment>
<organism evidence="16 17">
    <name type="scientific">Fervidicella metallireducens AeB</name>
    <dbReference type="NCBI Taxonomy" id="1403537"/>
    <lineage>
        <taxon>Bacteria</taxon>
        <taxon>Bacillati</taxon>
        <taxon>Bacillota</taxon>
        <taxon>Clostridia</taxon>
        <taxon>Eubacteriales</taxon>
        <taxon>Clostridiaceae</taxon>
        <taxon>Fervidicella</taxon>
    </lineage>
</organism>
<evidence type="ECO:0000256" key="8">
    <source>
        <dbReference type="ARBA" id="ARBA00022729"/>
    </source>
</evidence>
<dbReference type="SUPFAM" id="SSF56770">
    <property type="entry name" value="HydA/Nqo6-like"/>
    <property type="match status" value="1"/>
</dbReference>
<comment type="subcellular location">
    <subcellularLocation>
        <location evidence="3">Cell envelope</location>
    </subcellularLocation>
</comment>
<evidence type="ECO:0000256" key="7">
    <source>
        <dbReference type="ARBA" id="ARBA00022723"/>
    </source>
</evidence>
<dbReference type="PROSITE" id="PS51318">
    <property type="entry name" value="TAT"/>
    <property type="match status" value="1"/>
</dbReference>
<feature type="binding site" evidence="13">
    <location>
        <position position="50"/>
    </location>
    <ligand>
        <name>[4Fe-4S] cluster</name>
        <dbReference type="ChEBI" id="CHEBI:49883"/>
        <label>1</label>
    </ligand>
</feature>
<name>A0A017RR94_9CLOT</name>
<dbReference type="PIRSF" id="PIRSF000310">
    <property type="entry name" value="NiFe_hyd_ssu"/>
    <property type="match status" value="1"/>
</dbReference>
<evidence type="ECO:0000313" key="16">
    <source>
        <dbReference type="EMBL" id="EYE87288.1"/>
    </source>
</evidence>
<comment type="similarity">
    <text evidence="4">Belongs to the [NiFe]/[NiFeSe] hydrogenase small subunit family.</text>
</comment>
<dbReference type="OrthoDB" id="9766729at2"/>
<dbReference type="Pfam" id="PF01058">
    <property type="entry name" value="Oxidored_q6"/>
    <property type="match status" value="1"/>
</dbReference>
<dbReference type="GO" id="GO:0008901">
    <property type="term" value="F:ferredoxin hydrogenase activity"/>
    <property type="evidence" value="ECO:0007669"/>
    <property type="project" value="InterPro"/>
</dbReference>
<evidence type="ECO:0000256" key="11">
    <source>
        <dbReference type="ARBA" id="ARBA00023014"/>
    </source>
</evidence>
<dbReference type="GO" id="GO:0009375">
    <property type="term" value="C:ferredoxin hydrogenase complex"/>
    <property type="evidence" value="ECO:0007669"/>
    <property type="project" value="InterPro"/>
</dbReference>
<keyword evidence="8" id="KW-0732">Signal</keyword>
<dbReference type="NCBIfam" id="TIGR00391">
    <property type="entry name" value="hydA"/>
    <property type="match status" value="1"/>
</dbReference>
<dbReference type="GO" id="GO:0030313">
    <property type="term" value="C:cell envelope"/>
    <property type="evidence" value="ECO:0007669"/>
    <property type="project" value="UniProtKB-SubCell"/>
</dbReference>